<organism evidence="1 2">
    <name type="scientific">Arabis nemorensis</name>
    <dbReference type="NCBI Taxonomy" id="586526"/>
    <lineage>
        <taxon>Eukaryota</taxon>
        <taxon>Viridiplantae</taxon>
        <taxon>Streptophyta</taxon>
        <taxon>Embryophyta</taxon>
        <taxon>Tracheophyta</taxon>
        <taxon>Spermatophyta</taxon>
        <taxon>Magnoliopsida</taxon>
        <taxon>eudicotyledons</taxon>
        <taxon>Gunneridae</taxon>
        <taxon>Pentapetalae</taxon>
        <taxon>rosids</taxon>
        <taxon>malvids</taxon>
        <taxon>Brassicales</taxon>
        <taxon>Brassicaceae</taxon>
        <taxon>Arabideae</taxon>
        <taxon>Arabis</taxon>
    </lineage>
</organism>
<sequence length="60" mass="6643">MRSPNFSPSAKEKTLRILNDLFRVKVRMKLAAGIAQTPPPDPPDLPDLPRVLVTSNTIMS</sequence>
<evidence type="ECO:0000313" key="2">
    <source>
        <dbReference type="Proteomes" id="UP000489600"/>
    </source>
</evidence>
<comment type="caution">
    <text evidence="1">The sequence shown here is derived from an EMBL/GenBank/DDBJ whole genome shotgun (WGS) entry which is preliminary data.</text>
</comment>
<protein>
    <submittedName>
        <fullName evidence="1">Uncharacterized protein</fullName>
    </submittedName>
</protein>
<accession>A0A565CQS9</accession>
<reference evidence="1" key="1">
    <citation type="submission" date="2019-07" db="EMBL/GenBank/DDBJ databases">
        <authorList>
            <person name="Dittberner H."/>
        </authorList>
    </citation>
    <scope>NUCLEOTIDE SEQUENCE [LARGE SCALE GENOMIC DNA]</scope>
</reference>
<name>A0A565CQS9_9BRAS</name>
<evidence type="ECO:0000313" key="1">
    <source>
        <dbReference type="EMBL" id="VVB15967.1"/>
    </source>
</evidence>
<keyword evidence="2" id="KW-1185">Reference proteome</keyword>
<proteinExistence type="predicted"/>
<dbReference type="AlphaFoldDB" id="A0A565CQS9"/>
<dbReference type="Proteomes" id="UP000489600">
    <property type="component" value="Unassembled WGS sequence"/>
</dbReference>
<dbReference type="EMBL" id="CABITT030000008">
    <property type="protein sequence ID" value="VVB15967.1"/>
    <property type="molecule type" value="Genomic_DNA"/>
</dbReference>
<gene>
    <name evidence="1" type="ORF">ANE_LOCUS26411</name>
</gene>